<evidence type="ECO:0000313" key="2">
    <source>
        <dbReference type="Proteomes" id="UP000836387"/>
    </source>
</evidence>
<gene>
    <name evidence="1" type="ORF">CRV2_00016859</name>
</gene>
<protein>
    <submittedName>
        <fullName evidence="1">Uncharacterized protein</fullName>
    </submittedName>
</protein>
<organism evidence="1 2">
    <name type="scientific">Clonostachys rosea f. rosea IK726</name>
    <dbReference type="NCBI Taxonomy" id="1349383"/>
    <lineage>
        <taxon>Eukaryota</taxon>
        <taxon>Fungi</taxon>
        <taxon>Dikarya</taxon>
        <taxon>Ascomycota</taxon>
        <taxon>Pezizomycotina</taxon>
        <taxon>Sordariomycetes</taxon>
        <taxon>Hypocreomycetidae</taxon>
        <taxon>Hypocreales</taxon>
        <taxon>Bionectriaceae</taxon>
        <taxon>Clonostachys</taxon>
    </lineage>
</organism>
<evidence type="ECO:0000313" key="1">
    <source>
        <dbReference type="EMBL" id="CAG9950598.1"/>
    </source>
</evidence>
<name>A0ACA9UDC6_BIOOC</name>
<reference evidence="1" key="1">
    <citation type="submission" date="2020-04" db="EMBL/GenBank/DDBJ databases">
        <authorList>
            <person name="Broberg M."/>
        </authorList>
    </citation>
    <scope>NUCLEOTIDE SEQUENCE</scope>
</reference>
<feature type="non-terminal residue" evidence="1">
    <location>
        <position position="331"/>
    </location>
</feature>
<keyword evidence="2" id="KW-1185">Reference proteome</keyword>
<comment type="caution">
    <text evidence="1">The sequence shown here is derived from an EMBL/GenBank/DDBJ whole genome shotgun (WGS) entry which is preliminary data.</text>
</comment>
<dbReference type="EMBL" id="CADEHS020000188">
    <property type="protein sequence ID" value="CAG9950598.1"/>
    <property type="molecule type" value="Genomic_DNA"/>
</dbReference>
<sequence>MCSPYTLGDGQHVAKLATPDPSTSPPGGFKPWFLELGTWAIDDIGDNPCRFSPGFVNVSLGHESWTENVWDWLHKWIETGGNQFIHPQLYFDTGLPQCLQDAWATLTAYFSKTAQNTHIVMGILEQRMNHLVCASTSLMTTPTLQSIDYLARTQALFIYHYLCLYDGSIRQRALAEKNMLILLTWCQQLWQSATFDAYLESVTQETPEDNLPGHSDQGVAMRHWKAWILTESVRRTWLVCTSTLAAYFRQRDGFNQCIGEIRFTASKGLWEATSLAMWARLASTKDPLFVHSLHVDELLSTARYSDVGDFTTTFMTLLMGTEKVRSWAASS</sequence>
<dbReference type="Proteomes" id="UP000836387">
    <property type="component" value="Unassembled WGS sequence"/>
</dbReference>
<reference evidence="1" key="2">
    <citation type="submission" date="2021-10" db="EMBL/GenBank/DDBJ databases">
        <authorList>
            <person name="Piombo E."/>
        </authorList>
    </citation>
    <scope>NUCLEOTIDE SEQUENCE</scope>
</reference>
<accession>A0ACA9UDC6</accession>
<proteinExistence type="predicted"/>